<dbReference type="GO" id="GO:0034593">
    <property type="term" value="F:phosphatidylinositol bisphosphate phosphatase activity"/>
    <property type="evidence" value="ECO:0007669"/>
    <property type="project" value="UniProtKB-ARBA"/>
</dbReference>
<dbReference type="GO" id="GO:0043812">
    <property type="term" value="F:phosphatidylinositol-4-phosphate phosphatase activity"/>
    <property type="evidence" value="ECO:0007669"/>
    <property type="project" value="TreeGrafter"/>
</dbReference>
<evidence type="ECO:0000313" key="3">
    <source>
        <dbReference type="EMBL" id="KAH3685535.1"/>
    </source>
</evidence>
<evidence type="ECO:0000313" key="4">
    <source>
        <dbReference type="Proteomes" id="UP000774326"/>
    </source>
</evidence>
<dbReference type="PANTHER" id="PTHR45662:SF2">
    <property type="entry name" value="PHOSPHATIDYLINOSITOL-3-PHOSPHATASE SAC1"/>
    <property type="match status" value="1"/>
</dbReference>
<keyword evidence="1" id="KW-1133">Transmembrane helix</keyword>
<reference evidence="3" key="2">
    <citation type="submission" date="2021-01" db="EMBL/GenBank/DDBJ databases">
        <authorList>
            <person name="Schikora-Tamarit M.A."/>
        </authorList>
    </citation>
    <scope>NUCLEOTIDE SEQUENCE</scope>
    <source>
        <strain evidence="3">CBS2887</strain>
    </source>
</reference>
<dbReference type="Proteomes" id="UP000774326">
    <property type="component" value="Unassembled WGS sequence"/>
</dbReference>
<feature type="transmembrane region" description="Helical" evidence="1">
    <location>
        <begin position="529"/>
        <end position="546"/>
    </location>
</feature>
<dbReference type="AlphaFoldDB" id="A0A9P8TNU2"/>
<feature type="domain" description="SAC" evidence="2">
    <location>
        <begin position="119"/>
        <end position="458"/>
    </location>
</feature>
<keyword evidence="4" id="KW-1185">Reference proteome</keyword>
<evidence type="ECO:0000256" key="1">
    <source>
        <dbReference type="SAM" id="Phobius"/>
    </source>
</evidence>
<dbReference type="OrthoDB" id="405996at2759"/>
<dbReference type="PROSITE" id="PS50275">
    <property type="entry name" value="SAC"/>
    <property type="match status" value="1"/>
</dbReference>
<proteinExistence type="predicted"/>
<sequence>MSGPLLYAKGEEGYYFKPSTATNDNSNTPILHISNNNTSLVKSQYFPHTGIQSISLILGIVHLRHGKYVIICDKSEETGRIRGHSIQRVKSFKILSVNHHLPLSTSISDDDDRQYLELLNLHLNNATLFFSYTYDLTNSHQRQAQAQSPGSFIWQQADSRFFWNKYISSDLIDLAASNFITPVIYGYAHIIDTYTNGSNIQFGIITRRSTLRAGTRYFRRGVDKDGNVANFNETEQLLIVPDVAKGAFDTYSFLQTRGSVPVYWAEINNLKYKPQLCIGPTPLDASRAHFDQQLALYGKNYLVNLVDNKGYELPVKRAYESVVEALGYDQNNEIKYIYFDYHHECRKFQWHRVKLLIDQLTGFGLTQDDYYQERRTTGDGQLEVIKLQRSIVRTNCMDCLDRTNVVQSTLAHWVLQSQLQNSSIIPTSTAWENDSRLLYQFQNIWADNADYVSKAYSGTGALKTDYTRTGKRTKLGAWNDLCNSVMRYYKNNLTDGSRQDSFDLFLGGFQANQTLQSPFIDSRPIGVQLIPYALITAGVLMVVTWLYPRGSLLSWKNLLILGSCLSVLGAGGDYLVKNGLQFVNWPKLVVPEFLTKREVIAEKGGKSNGVWFGRNGAYVPTKGGVTKSD</sequence>
<name>A0A9P8TNU2_WICPI</name>
<protein>
    <recommendedName>
        <fullName evidence="2">SAC domain-containing protein</fullName>
    </recommendedName>
</protein>
<dbReference type="GO" id="GO:0046856">
    <property type="term" value="P:phosphatidylinositol dephosphorylation"/>
    <property type="evidence" value="ECO:0007669"/>
    <property type="project" value="TreeGrafter"/>
</dbReference>
<keyword evidence="1" id="KW-0472">Membrane</keyword>
<accession>A0A9P8TNU2</accession>
<dbReference type="GO" id="GO:0005783">
    <property type="term" value="C:endoplasmic reticulum"/>
    <property type="evidence" value="ECO:0007669"/>
    <property type="project" value="TreeGrafter"/>
</dbReference>
<evidence type="ECO:0000259" key="2">
    <source>
        <dbReference type="PROSITE" id="PS50275"/>
    </source>
</evidence>
<keyword evidence="1" id="KW-0812">Transmembrane</keyword>
<comment type="caution">
    <text evidence="3">The sequence shown here is derived from an EMBL/GenBank/DDBJ whole genome shotgun (WGS) entry which is preliminary data.</text>
</comment>
<dbReference type="Pfam" id="PF02383">
    <property type="entry name" value="Syja_N"/>
    <property type="match status" value="1"/>
</dbReference>
<dbReference type="PANTHER" id="PTHR45662">
    <property type="entry name" value="PHOSPHATIDYLINOSITIDE PHOSPHATASE SAC1"/>
    <property type="match status" value="1"/>
</dbReference>
<gene>
    <name evidence="3" type="ORF">WICPIJ_003492</name>
</gene>
<dbReference type="EMBL" id="JAEUBG010001926">
    <property type="protein sequence ID" value="KAH3685535.1"/>
    <property type="molecule type" value="Genomic_DNA"/>
</dbReference>
<dbReference type="InterPro" id="IPR002013">
    <property type="entry name" value="SAC_dom"/>
</dbReference>
<reference evidence="3" key="1">
    <citation type="journal article" date="2021" name="Open Biol.">
        <title>Shared evolutionary footprints suggest mitochondrial oxidative damage underlies multiple complex I losses in fungi.</title>
        <authorList>
            <person name="Schikora-Tamarit M.A."/>
            <person name="Marcet-Houben M."/>
            <person name="Nosek J."/>
            <person name="Gabaldon T."/>
        </authorList>
    </citation>
    <scope>NUCLEOTIDE SEQUENCE</scope>
    <source>
        <strain evidence="3">CBS2887</strain>
    </source>
</reference>
<organism evidence="3 4">
    <name type="scientific">Wickerhamomyces pijperi</name>
    <name type="common">Yeast</name>
    <name type="synonym">Pichia pijperi</name>
    <dbReference type="NCBI Taxonomy" id="599730"/>
    <lineage>
        <taxon>Eukaryota</taxon>
        <taxon>Fungi</taxon>
        <taxon>Dikarya</taxon>
        <taxon>Ascomycota</taxon>
        <taxon>Saccharomycotina</taxon>
        <taxon>Saccharomycetes</taxon>
        <taxon>Phaffomycetales</taxon>
        <taxon>Wickerhamomycetaceae</taxon>
        <taxon>Wickerhamomyces</taxon>
    </lineage>
</organism>